<dbReference type="AlphaFoldDB" id="X0VTV7"/>
<feature type="domain" description="L,D-transpeptidase scaffold" evidence="1">
    <location>
        <begin position="49"/>
        <end position="163"/>
    </location>
</feature>
<organism evidence="2">
    <name type="scientific">marine sediment metagenome</name>
    <dbReference type="NCBI Taxonomy" id="412755"/>
    <lineage>
        <taxon>unclassified sequences</taxon>
        <taxon>metagenomes</taxon>
        <taxon>ecological metagenomes</taxon>
    </lineage>
</organism>
<protein>
    <recommendedName>
        <fullName evidence="1">L,D-transpeptidase scaffold domain-containing protein</fullName>
    </recommendedName>
</protein>
<feature type="non-terminal residue" evidence="2">
    <location>
        <position position="170"/>
    </location>
</feature>
<dbReference type="InterPro" id="IPR045380">
    <property type="entry name" value="LD_TPept_scaffold_dom"/>
</dbReference>
<comment type="caution">
    <text evidence="2">The sequence shown here is derived from an EMBL/GenBank/DDBJ whole genome shotgun (WGS) entry which is preliminary data.</text>
</comment>
<gene>
    <name evidence="2" type="ORF">S01H1_55816</name>
</gene>
<evidence type="ECO:0000313" key="2">
    <source>
        <dbReference type="EMBL" id="GAG14557.1"/>
    </source>
</evidence>
<evidence type="ECO:0000259" key="1">
    <source>
        <dbReference type="Pfam" id="PF20142"/>
    </source>
</evidence>
<dbReference type="Pfam" id="PF20142">
    <property type="entry name" value="Scaffold"/>
    <property type="match status" value="1"/>
</dbReference>
<accession>X0VTV7</accession>
<dbReference type="EMBL" id="BARS01036299">
    <property type="protein sequence ID" value="GAG14557.1"/>
    <property type="molecule type" value="Genomic_DNA"/>
</dbReference>
<reference evidence="2" key="1">
    <citation type="journal article" date="2014" name="Front. Microbiol.">
        <title>High frequency of phylogenetically diverse reductive dehalogenase-homologous genes in deep subseafloor sedimentary metagenomes.</title>
        <authorList>
            <person name="Kawai M."/>
            <person name="Futagami T."/>
            <person name="Toyoda A."/>
            <person name="Takaki Y."/>
            <person name="Nishi S."/>
            <person name="Hori S."/>
            <person name="Arai W."/>
            <person name="Tsubouchi T."/>
            <person name="Morono Y."/>
            <person name="Uchiyama I."/>
            <person name="Ito T."/>
            <person name="Fujiyama A."/>
            <person name="Inagaki F."/>
            <person name="Takami H."/>
        </authorList>
    </citation>
    <scope>NUCLEOTIDE SEQUENCE</scope>
    <source>
        <strain evidence="2">Expedition CK06-06</strain>
    </source>
</reference>
<proteinExistence type="predicted"/>
<name>X0VTV7_9ZZZZ</name>
<sequence>MPLLGIFKIILVPVFVYAMATHATAASVSKLLSAQAIKWNGQVINVEPLRKFYKSRRGKGIWTTKSGLHKNGSELLKLLAQAGTDGLEAKDYLSGFPKNASSIATDDLAPAELFLSQAYYSFSRDLFAGRTTPAVSEPDIVISRKKVSREGLLKAAAKSGPLSVTKKLKP</sequence>